<dbReference type="EMBL" id="CP015519">
    <property type="protein sequence ID" value="APG26765.1"/>
    <property type="molecule type" value="Genomic_DNA"/>
</dbReference>
<dbReference type="Gene3D" id="1.10.3210.10">
    <property type="entry name" value="Hypothetical protein af1432"/>
    <property type="match status" value="1"/>
</dbReference>
<dbReference type="Proteomes" id="UP000182517">
    <property type="component" value="Chromosome"/>
</dbReference>
<dbReference type="SUPFAM" id="SSF109604">
    <property type="entry name" value="HD-domain/PDEase-like"/>
    <property type="match status" value="1"/>
</dbReference>
<dbReference type="InterPro" id="IPR048950">
    <property type="entry name" value="Ppx_GppA_C"/>
</dbReference>
<keyword evidence="4" id="KW-1185">Reference proteome</keyword>
<dbReference type="AlphaFoldDB" id="A0A1L3GLI4"/>
<dbReference type="FunFam" id="1.10.3210.10:FF:000025">
    <property type="entry name" value="Exopolyphosphatase"/>
    <property type="match status" value="1"/>
</dbReference>
<evidence type="ECO:0000259" key="2">
    <source>
        <dbReference type="PROSITE" id="PS51831"/>
    </source>
</evidence>
<dbReference type="PANTHER" id="PTHR30005">
    <property type="entry name" value="EXOPOLYPHOSPHATASE"/>
    <property type="match status" value="1"/>
</dbReference>
<dbReference type="PROSITE" id="PS51831">
    <property type="entry name" value="HD"/>
    <property type="match status" value="1"/>
</dbReference>
<dbReference type="GO" id="GO:0016462">
    <property type="term" value="F:pyrophosphatase activity"/>
    <property type="evidence" value="ECO:0007669"/>
    <property type="project" value="TreeGrafter"/>
</dbReference>
<name>A0A1L3GLI4_9BACT</name>
<dbReference type="InterPro" id="IPR030673">
    <property type="entry name" value="PyroPPase_GppA_Ppx"/>
</dbReference>
<dbReference type="InterPro" id="IPR006674">
    <property type="entry name" value="HD_domain"/>
</dbReference>
<dbReference type="RefSeq" id="WP_072282725.1">
    <property type="nucleotide sequence ID" value="NZ_CP015519.1"/>
</dbReference>
<dbReference type="PANTHER" id="PTHR30005:SF0">
    <property type="entry name" value="RETROGRADE REGULATION PROTEIN 2"/>
    <property type="match status" value="1"/>
</dbReference>
<dbReference type="Gene3D" id="3.30.420.40">
    <property type="match status" value="1"/>
</dbReference>
<evidence type="ECO:0000256" key="1">
    <source>
        <dbReference type="ARBA" id="ARBA00022801"/>
    </source>
</evidence>
<dbReference type="PIRSF" id="PIRSF001267">
    <property type="entry name" value="Pyrophosphatase_GppA_Ppx"/>
    <property type="match status" value="1"/>
</dbReference>
<sequence length="511" mass="56932">MPQKRLAAIDIGTNSIRCIIVEACGESGYRILDDEKATVRLGAGLHRSGNISSQSWQAAGEALSRMRRIAEGFGVRAIEAVATSAVRKACNGQQFLEDMLERGGFPIRVISGEEEAELATLSAWRHFDMKHSRHALIDIGGGSAEIVLATGDHIEEVLSLEAGAIFMTDRFLSSEPILHGDLKGVQKYLRKQTRNLFEKHEFNLQQLIGSGGTITNIGRAVMAQRKESFNSVHGYEVLHSDLVHLLTMLARLTPKERATVPGISPERADIIVAGVAVVEGLMRNLGANILKINERGIREGLIIRSLQKHDLVSGDVSVLNWRTSVEELARSCQANLGHARQVARLALKLFDALREQVFFSEDDLLLLEAAALLHDIGYFISYKSHHKHSYHLIRHARLDGFSPRQKELVANIARYHRAGLPKKKHPNFSHLSAEDQQLVQQLGGILRLADGLDRCRDQRVKELSCRIEGGRLYLKLHADCEDLSVEVYGVNRKGDLFERAFGYKVLVERFS</sequence>
<protein>
    <submittedName>
        <fullName evidence="3">Exopolyphosphatase</fullName>
    </submittedName>
</protein>
<feature type="domain" description="HD" evidence="2">
    <location>
        <begin position="335"/>
        <end position="455"/>
    </location>
</feature>
<evidence type="ECO:0000313" key="4">
    <source>
        <dbReference type="Proteomes" id="UP000182517"/>
    </source>
</evidence>
<organism evidence="3 4">
    <name type="scientific">Syntrophotalea acetylenivorans</name>
    <dbReference type="NCBI Taxonomy" id="1842532"/>
    <lineage>
        <taxon>Bacteria</taxon>
        <taxon>Pseudomonadati</taxon>
        <taxon>Thermodesulfobacteriota</taxon>
        <taxon>Desulfuromonadia</taxon>
        <taxon>Desulfuromonadales</taxon>
        <taxon>Syntrophotaleaceae</taxon>
        <taxon>Syntrophotalea</taxon>
    </lineage>
</organism>
<gene>
    <name evidence="3" type="ORF">A7E78_02165</name>
</gene>
<dbReference type="SMART" id="SM00471">
    <property type="entry name" value="HDc"/>
    <property type="match status" value="1"/>
</dbReference>
<evidence type="ECO:0000313" key="3">
    <source>
        <dbReference type="EMBL" id="APG26765.1"/>
    </source>
</evidence>
<dbReference type="InterPro" id="IPR043129">
    <property type="entry name" value="ATPase_NBD"/>
</dbReference>
<dbReference type="Gene3D" id="3.30.420.150">
    <property type="entry name" value="Exopolyphosphatase. Domain 2"/>
    <property type="match status" value="1"/>
</dbReference>
<dbReference type="OrthoDB" id="9793035at2"/>
<dbReference type="SUPFAM" id="SSF53067">
    <property type="entry name" value="Actin-like ATPase domain"/>
    <property type="match status" value="2"/>
</dbReference>
<dbReference type="InterPro" id="IPR003607">
    <property type="entry name" value="HD/PDEase_dom"/>
</dbReference>
<dbReference type="STRING" id="1842532.A7E78_02165"/>
<accession>A0A1L3GLI4</accession>
<dbReference type="CDD" id="cd24054">
    <property type="entry name" value="ASKHA_NBD_AaPPX-GppA_MtPPX2-like"/>
    <property type="match status" value="1"/>
</dbReference>
<dbReference type="KEGG" id="pef:A7E78_02165"/>
<dbReference type="Pfam" id="PF21447">
    <property type="entry name" value="Ppx-GppA_III"/>
    <property type="match status" value="1"/>
</dbReference>
<proteinExistence type="predicted"/>
<dbReference type="InterPro" id="IPR050273">
    <property type="entry name" value="GppA/Ppx_hydrolase"/>
</dbReference>
<dbReference type="Pfam" id="PF02541">
    <property type="entry name" value="Ppx-GppA"/>
    <property type="match status" value="1"/>
</dbReference>
<reference evidence="3 4" key="1">
    <citation type="journal article" date="2017" name="Genome Announc.">
        <title>Complete Genome Sequences of Two Acetylene-Fermenting Pelobacter acetylenicus Strains.</title>
        <authorList>
            <person name="Sutton J.M."/>
            <person name="Baesman S.M."/>
            <person name="Fierst J.L."/>
            <person name="Poret-Peterson A.T."/>
            <person name="Oremland R.S."/>
            <person name="Dunlap D.S."/>
            <person name="Akob D.M."/>
        </authorList>
    </citation>
    <scope>NUCLEOTIDE SEQUENCE [LARGE SCALE GENOMIC DNA]</scope>
    <source>
        <strain evidence="3 4">SFB93</strain>
    </source>
</reference>
<keyword evidence="1" id="KW-0378">Hydrolase</keyword>
<dbReference type="InterPro" id="IPR003695">
    <property type="entry name" value="Ppx_GppA_N"/>
</dbReference>